<dbReference type="AlphaFoldDB" id="A0A409XMQ3"/>
<organism evidence="2 3">
    <name type="scientific">Psilocybe cyanescens</name>
    <dbReference type="NCBI Taxonomy" id="93625"/>
    <lineage>
        <taxon>Eukaryota</taxon>
        <taxon>Fungi</taxon>
        <taxon>Dikarya</taxon>
        <taxon>Basidiomycota</taxon>
        <taxon>Agaricomycotina</taxon>
        <taxon>Agaricomycetes</taxon>
        <taxon>Agaricomycetidae</taxon>
        <taxon>Agaricales</taxon>
        <taxon>Agaricineae</taxon>
        <taxon>Strophariaceae</taxon>
        <taxon>Psilocybe</taxon>
    </lineage>
</organism>
<feature type="region of interest" description="Disordered" evidence="1">
    <location>
        <begin position="72"/>
        <end position="96"/>
    </location>
</feature>
<evidence type="ECO:0000313" key="3">
    <source>
        <dbReference type="Proteomes" id="UP000283269"/>
    </source>
</evidence>
<keyword evidence="3" id="KW-1185">Reference proteome</keyword>
<dbReference type="InParanoid" id="A0A409XMQ3"/>
<protein>
    <submittedName>
        <fullName evidence="2">Uncharacterized protein</fullName>
    </submittedName>
</protein>
<reference evidence="2 3" key="1">
    <citation type="journal article" date="2018" name="Evol. Lett.">
        <title>Horizontal gene cluster transfer increased hallucinogenic mushroom diversity.</title>
        <authorList>
            <person name="Reynolds H.T."/>
            <person name="Vijayakumar V."/>
            <person name="Gluck-Thaler E."/>
            <person name="Korotkin H.B."/>
            <person name="Matheny P.B."/>
            <person name="Slot J.C."/>
        </authorList>
    </citation>
    <scope>NUCLEOTIDE SEQUENCE [LARGE SCALE GENOMIC DNA]</scope>
    <source>
        <strain evidence="2 3">2631</strain>
    </source>
</reference>
<name>A0A409XMQ3_PSICY</name>
<gene>
    <name evidence="2" type="ORF">CVT25_004845</name>
</gene>
<feature type="compositionally biased region" description="Polar residues" evidence="1">
    <location>
        <begin position="80"/>
        <end position="89"/>
    </location>
</feature>
<evidence type="ECO:0000313" key="2">
    <source>
        <dbReference type="EMBL" id="PPQ92024.1"/>
    </source>
</evidence>
<evidence type="ECO:0000256" key="1">
    <source>
        <dbReference type="SAM" id="MobiDB-lite"/>
    </source>
</evidence>
<accession>A0A409XMQ3</accession>
<sequence>MAPPSHKKLHPLAGTSTLLKHSIPIALRRLIPLPTIFPTFFSIANTLQLRTRFPEAEQVFFHSCFFPSPSSVPFPPRPENTPNAHQASPHQLRIFP</sequence>
<dbReference type="Proteomes" id="UP000283269">
    <property type="component" value="Unassembled WGS sequence"/>
</dbReference>
<comment type="caution">
    <text evidence="2">The sequence shown here is derived from an EMBL/GenBank/DDBJ whole genome shotgun (WGS) entry which is preliminary data.</text>
</comment>
<dbReference type="EMBL" id="NHYD01001177">
    <property type="protein sequence ID" value="PPQ92024.1"/>
    <property type="molecule type" value="Genomic_DNA"/>
</dbReference>
<proteinExistence type="predicted"/>